<sequence>MPSLSDIFNPSFFMCLGILVLLTSLIVVYFESKMREQNHKIASMLSLVSSLAEEQNNLRMEVFRMVTTGQTNSVNNFHVDSFPVNNFTSKNENTDLINVSDVEDDSDDSDDDDESNDDESNDSNDSDDDLEENEVIELGDNDIKVLKININNKEIDNDNDFNIEEIDNLEELGENTDDDDDDDDLDESSSSDDDFKEENIVSNNLEEPETPKIDLNAIDFKQISISGLENHLNDNETMDYKKLSLNKLKSVVVEKGLTKDSSKLKKNELLNLLGVK</sequence>
<feature type="compositionally biased region" description="Acidic residues" evidence="1">
    <location>
        <begin position="101"/>
        <end position="137"/>
    </location>
</feature>
<reference evidence="3" key="1">
    <citation type="journal article" date="2020" name="Nature">
        <title>Giant virus diversity and host interactions through global metagenomics.</title>
        <authorList>
            <person name="Schulz F."/>
            <person name="Roux S."/>
            <person name="Paez-Espino D."/>
            <person name="Jungbluth S."/>
            <person name="Walsh D.A."/>
            <person name="Denef V.J."/>
            <person name="McMahon K.D."/>
            <person name="Konstantinidis K.T."/>
            <person name="Eloe-Fadrosh E.A."/>
            <person name="Kyrpides N.C."/>
            <person name="Woyke T."/>
        </authorList>
    </citation>
    <scope>NUCLEOTIDE SEQUENCE</scope>
    <source>
        <strain evidence="3">GVMAG-M-3300023184-86</strain>
    </source>
</reference>
<keyword evidence="2" id="KW-0812">Transmembrane</keyword>
<feature type="transmembrane region" description="Helical" evidence="2">
    <location>
        <begin position="12"/>
        <end position="30"/>
    </location>
</feature>
<evidence type="ECO:0000256" key="1">
    <source>
        <dbReference type="SAM" id="MobiDB-lite"/>
    </source>
</evidence>
<evidence type="ECO:0008006" key="4">
    <source>
        <dbReference type="Google" id="ProtNLM"/>
    </source>
</evidence>
<keyword evidence="2" id="KW-1133">Transmembrane helix</keyword>
<name>A0A6C0II12_9ZZZZ</name>
<organism evidence="3">
    <name type="scientific">viral metagenome</name>
    <dbReference type="NCBI Taxonomy" id="1070528"/>
    <lineage>
        <taxon>unclassified sequences</taxon>
        <taxon>metagenomes</taxon>
        <taxon>organismal metagenomes</taxon>
    </lineage>
</organism>
<keyword evidence="2" id="KW-0472">Membrane</keyword>
<dbReference type="AlphaFoldDB" id="A0A6C0II12"/>
<feature type="compositionally biased region" description="Acidic residues" evidence="1">
    <location>
        <begin position="173"/>
        <end position="196"/>
    </location>
</feature>
<feature type="region of interest" description="Disordered" evidence="1">
    <location>
        <begin position="93"/>
        <end position="137"/>
    </location>
</feature>
<dbReference type="EMBL" id="MN740175">
    <property type="protein sequence ID" value="QHT92056.1"/>
    <property type="molecule type" value="Genomic_DNA"/>
</dbReference>
<accession>A0A6C0II12</accession>
<evidence type="ECO:0000256" key="2">
    <source>
        <dbReference type="SAM" id="Phobius"/>
    </source>
</evidence>
<protein>
    <recommendedName>
        <fullName evidence="4">Rho termination factor N-terminal domain-containing protein</fullName>
    </recommendedName>
</protein>
<feature type="region of interest" description="Disordered" evidence="1">
    <location>
        <begin position="173"/>
        <end position="210"/>
    </location>
</feature>
<proteinExistence type="predicted"/>
<evidence type="ECO:0000313" key="3">
    <source>
        <dbReference type="EMBL" id="QHT92056.1"/>
    </source>
</evidence>